<accession>A0A0F9A1F0</accession>
<dbReference type="EMBL" id="LAZR01044977">
    <property type="protein sequence ID" value="KKL01129.1"/>
    <property type="molecule type" value="Genomic_DNA"/>
</dbReference>
<feature type="compositionally biased region" description="Basic residues" evidence="1">
    <location>
        <begin position="1"/>
        <end position="13"/>
    </location>
</feature>
<comment type="caution">
    <text evidence="2">The sequence shown here is derived from an EMBL/GenBank/DDBJ whole genome shotgun (WGS) entry which is preliminary data.</text>
</comment>
<reference evidence="2" key="1">
    <citation type="journal article" date="2015" name="Nature">
        <title>Complex archaea that bridge the gap between prokaryotes and eukaryotes.</title>
        <authorList>
            <person name="Spang A."/>
            <person name="Saw J.H."/>
            <person name="Jorgensen S.L."/>
            <person name="Zaremba-Niedzwiedzka K."/>
            <person name="Martijn J."/>
            <person name="Lind A.E."/>
            <person name="van Eijk R."/>
            <person name="Schleper C."/>
            <person name="Guy L."/>
            <person name="Ettema T.J."/>
        </authorList>
    </citation>
    <scope>NUCLEOTIDE SEQUENCE</scope>
</reference>
<evidence type="ECO:0000313" key="2">
    <source>
        <dbReference type="EMBL" id="KKL01129.1"/>
    </source>
</evidence>
<feature type="compositionally biased region" description="Basic residues" evidence="1">
    <location>
        <begin position="22"/>
        <end position="46"/>
    </location>
</feature>
<feature type="region of interest" description="Disordered" evidence="1">
    <location>
        <begin position="1"/>
        <end position="46"/>
    </location>
</feature>
<organism evidence="2">
    <name type="scientific">marine sediment metagenome</name>
    <dbReference type="NCBI Taxonomy" id="412755"/>
    <lineage>
        <taxon>unclassified sequences</taxon>
        <taxon>metagenomes</taxon>
        <taxon>ecological metagenomes</taxon>
    </lineage>
</organism>
<gene>
    <name evidence="2" type="ORF">LCGC14_2627330</name>
</gene>
<proteinExistence type="predicted"/>
<sequence>MVKMIRWVRKTTNRGKENLRRNLSKKRKGRAANKVAKKSRRRNKNG</sequence>
<evidence type="ECO:0000256" key="1">
    <source>
        <dbReference type="SAM" id="MobiDB-lite"/>
    </source>
</evidence>
<dbReference type="AlphaFoldDB" id="A0A0F9A1F0"/>
<feature type="non-terminal residue" evidence="2">
    <location>
        <position position="1"/>
    </location>
</feature>
<protein>
    <submittedName>
        <fullName evidence="2">Uncharacterized protein</fullName>
    </submittedName>
</protein>
<name>A0A0F9A1F0_9ZZZZ</name>